<organism evidence="2 3">
    <name type="scientific">Marchantia polymorpha</name>
    <name type="common">Common liverwort</name>
    <name type="synonym">Marchantia aquatica</name>
    <dbReference type="NCBI Taxonomy" id="3197"/>
    <lineage>
        <taxon>Eukaryota</taxon>
        <taxon>Viridiplantae</taxon>
        <taxon>Streptophyta</taxon>
        <taxon>Embryophyta</taxon>
        <taxon>Marchantiophyta</taxon>
        <taxon>Marchantiopsida</taxon>
        <taxon>Marchantiidae</taxon>
        <taxon>Marchantiales</taxon>
        <taxon>Marchantiaceae</taxon>
        <taxon>Marchantia</taxon>
    </lineage>
</organism>
<feature type="compositionally biased region" description="Low complexity" evidence="1">
    <location>
        <begin position="251"/>
        <end position="270"/>
    </location>
</feature>
<protein>
    <submittedName>
        <fullName evidence="2">Uncharacterized protein</fullName>
    </submittedName>
</protein>
<feature type="compositionally biased region" description="Basic and acidic residues" evidence="1">
    <location>
        <begin position="117"/>
        <end position="126"/>
    </location>
</feature>
<feature type="compositionally biased region" description="Pro residues" evidence="1">
    <location>
        <begin position="44"/>
        <end position="53"/>
    </location>
</feature>
<feature type="compositionally biased region" description="Gly residues" evidence="1">
    <location>
        <begin position="335"/>
        <end position="344"/>
    </location>
</feature>
<feature type="compositionally biased region" description="Basic and acidic residues" evidence="1">
    <location>
        <begin position="1"/>
        <end position="17"/>
    </location>
</feature>
<keyword evidence="3" id="KW-1185">Reference proteome</keyword>
<dbReference type="Proteomes" id="UP000244005">
    <property type="component" value="Unassembled WGS sequence"/>
</dbReference>
<feature type="compositionally biased region" description="Polar residues" evidence="1">
    <location>
        <begin position="28"/>
        <end position="38"/>
    </location>
</feature>
<dbReference type="EMBL" id="KZ772792">
    <property type="protein sequence ID" value="PTQ30730.1"/>
    <property type="molecule type" value="Genomic_DNA"/>
</dbReference>
<feature type="compositionally biased region" description="Polar residues" evidence="1">
    <location>
        <begin position="218"/>
        <end position="232"/>
    </location>
</feature>
<evidence type="ECO:0000256" key="1">
    <source>
        <dbReference type="SAM" id="MobiDB-lite"/>
    </source>
</evidence>
<feature type="region of interest" description="Disordered" evidence="1">
    <location>
        <begin position="1"/>
        <end position="344"/>
    </location>
</feature>
<proteinExistence type="predicted"/>
<gene>
    <name evidence="2" type="ORF">MARPO_0120s0013</name>
</gene>
<reference evidence="3" key="1">
    <citation type="journal article" date="2017" name="Cell">
        <title>Insights into land plant evolution garnered from the Marchantia polymorpha genome.</title>
        <authorList>
            <person name="Bowman J.L."/>
            <person name="Kohchi T."/>
            <person name="Yamato K.T."/>
            <person name="Jenkins J."/>
            <person name="Shu S."/>
            <person name="Ishizaki K."/>
            <person name="Yamaoka S."/>
            <person name="Nishihama R."/>
            <person name="Nakamura Y."/>
            <person name="Berger F."/>
            <person name="Adam C."/>
            <person name="Aki S.S."/>
            <person name="Althoff F."/>
            <person name="Araki T."/>
            <person name="Arteaga-Vazquez M.A."/>
            <person name="Balasubrmanian S."/>
            <person name="Barry K."/>
            <person name="Bauer D."/>
            <person name="Boehm C.R."/>
            <person name="Briginshaw L."/>
            <person name="Caballero-Perez J."/>
            <person name="Catarino B."/>
            <person name="Chen F."/>
            <person name="Chiyoda S."/>
            <person name="Chovatia M."/>
            <person name="Davies K.M."/>
            <person name="Delmans M."/>
            <person name="Demura T."/>
            <person name="Dierschke T."/>
            <person name="Dolan L."/>
            <person name="Dorantes-Acosta A.E."/>
            <person name="Eklund D.M."/>
            <person name="Florent S.N."/>
            <person name="Flores-Sandoval E."/>
            <person name="Fujiyama A."/>
            <person name="Fukuzawa H."/>
            <person name="Galik B."/>
            <person name="Grimanelli D."/>
            <person name="Grimwood J."/>
            <person name="Grossniklaus U."/>
            <person name="Hamada T."/>
            <person name="Haseloff J."/>
            <person name="Hetherington A.J."/>
            <person name="Higo A."/>
            <person name="Hirakawa Y."/>
            <person name="Hundley H.N."/>
            <person name="Ikeda Y."/>
            <person name="Inoue K."/>
            <person name="Inoue S.I."/>
            <person name="Ishida S."/>
            <person name="Jia Q."/>
            <person name="Kakita M."/>
            <person name="Kanazawa T."/>
            <person name="Kawai Y."/>
            <person name="Kawashima T."/>
            <person name="Kennedy M."/>
            <person name="Kinose K."/>
            <person name="Kinoshita T."/>
            <person name="Kohara Y."/>
            <person name="Koide E."/>
            <person name="Komatsu K."/>
            <person name="Kopischke S."/>
            <person name="Kubo M."/>
            <person name="Kyozuka J."/>
            <person name="Lagercrantz U."/>
            <person name="Lin S.S."/>
            <person name="Lindquist E."/>
            <person name="Lipzen A.M."/>
            <person name="Lu C.W."/>
            <person name="De Luna E."/>
            <person name="Martienssen R.A."/>
            <person name="Minamino N."/>
            <person name="Mizutani M."/>
            <person name="Mizutani M."/>
            <person name="Mochizuki N."/>
            <person name="Monte I."/>
            <person name="Mosher R."/>
            <person name="Nagasaki H."/>
            <person name="Nakagami H."/>
            <person name="Naramoto S."/>
            <person name="Nishitani K."/>
            <person name="Ohtani M."/>
            <person name="Okamoto T."/>
            <person name="Okumura M."/>
            <person name="Phillips J."/>
            <person name="Pollak B."/>
            <person name="Reinders A."/>
            <person name="Rovekamp M."/>
            <person name="Sano R."/>
            <person name="Sawa S."/>
            <person name="Schmid M.W."/>
            <person name="Shirakawa M."/>
            <person name="Solano R."/>
            <person name="Spunde A."/>
            <person name="Suetsugu N."/>
            <person name="Sugano S."/>
            <person name="Sugiyama A."/>
            <person name="Sun R."/>
            <person name="Suzuki Y."/>
            <person name="Takenaka M."/>
            <person name="Takezawa D."/>
            <person name="Tomogane H."/>
            <person name="Tsuzuki M."/>
            <person name="Ueda T."/>
            <person name="Umeda M."/>
            <person name="Ward J.M."/>
            <person name="Watanabe Y."/>
            <person name="Yazaki K."/>
            <person name="Yokoyama R."/>
            <person name="Yoshitake Y."/>
            <person name="Yotsui I."/>
            <person name="Zachgo S."/>
            <person name="Schmutz J."/>
        </authorList>
    </citation>
    <scope>NUCLEOTIDE SEQUENCE [LARGE SCALE GENOMIC DNA]</scope>
    <source>
        <strain evidence="3">Tak-1</strain>
    </source>
</reference>
<name>A0A2R6WA49_MARPO</name>
<accession>A0A2R6WA49</accession>
<sequence length="344" mass="35609">MSRVVEVKRGRPRRTSERASQAQAQAQEKNQPATSNQKRLLPCPALPCLPGPSRPGSERLPDLTDGLPPPAHPTDGHSEHVAGLGSPGLSLGRHGVTSRRAGSGRVRVDSIAAAAHESLEAEKGDRQPPGSGSPATQPDSQAPMHACMHAPSTSRFDAGPAVDVSAREASRPPPRRGAGPGLRPSASTQLHPVALTDFRAVASPSPSPARDRIPAPGQISTPLGPPNSTQLVSPACHWRFGGQATTRQRYSAAPGTPLPPLSLSGHSLLLQAPSGDRLSAGGQNPPRVPPDVGGAPQSLPTSSQSVGPALSPRRPRFPHRRKDGDRPSVIFLSGTGRGGAGRFG</sequence>
<evidence type="ECO:0000313" key="2">
    <source>
        <dbReference type="EMBL" id="PTQ30730.1"/>
    </source>
</evidence>
<evidence type="ECO:0000313" key="3">
    <source>
        <dbReference type="Proteomes" id="UP000244005"/>
    </source>
</evidence>
<dbReference type="AlphaFoldDB" id="A0A2R6WA49"/>